<dbReference type="EMBL" id="CP034086">
    <property type="protein sequence ID" value="AZG76312.1"/>
    <property type="molecule type" value="Genomic_DNA"/>
</dbReference>
<dbReference type="SUPFAM" id="SSF64210">
    <property type="entry name" value="Head-to-tail joining protein W, gpW"/>
    <property type="match status" value="1"/>
</dbReference>
<evidence type="ECO:0000313" key="2">
    <source>
        <dbReference type="Proteomes" id="UP000273982"/>
    </source>
</evidence>
<dbReference type="KEGG" id="mros:EHO51_05980"/>
<dbReference type="InterPro" id="IPR004174">
    <property type="entry name" value="GpW"/>
</dbReference>
<accession>A0A3G8M587</accession>
<organism evidence="1 2">
    <name type="scientific">Methylocystis rosea</name>
    <dbReference type="NCBI Taxonomy" id="173366"/>
    <lineage>
        <taxon>Bacteria</taxon>
        <taxon>Pseudomonadati</taxon>
        <taxon>Pseudomonadota</taxon>
        <taxon>Alphaproteobacteria</taxon>
        <taxon>Hyphomicrobiales</taxon>
        <taxon>Methylocystaceae</taxon>
        <taxon>Methylocystis</taxon>
    </lineage>
</organism>
<reference evidence="1 2" key="1">
    <citation type="submission" date="2018-11" db="EMBL/GenBank/DDBJ databases">
        <title>Genome squencing of methanotrophic bacteria isolated from alkaline groundwater in Korea.</title>
        <authorList>
            <person name="Nguyen L.N."/>
        </authorList>
    </citation>
    <scope>NUCLEOTIDE SEQUENCE [LARGE SCALE GENOMIC DNA]</scope>
    <source>
        <strain evidence="1 2">GW6</strain>
    </source>
</reference>
<sequence length="100" mass="10899">MAPNNPNCASSSGLDALASVEDICKALPQARAAYLQLLAGKNAIEVRFNERWVSYGRGDAIALKQWIREAEAICSDGPYGRRFAVRASGPYARRHMPYGA</sequence>
<dbReference type="GO" id="GO:0019058">
    <property type="term" value="P:viral life cycle"/>
    <property type="evidence" value="ECO:0007669"/>
    <property type="project" value="InterPro"/>
</dbReference>
<proteinExistence type="predicted"/>
<dbReference type="Proteomes" id="UP000273982">
    <property type="component" value="Chromosome"/>
</dbReference>
<dbReference type="InterPro" id="IPR036626">
    <property type="entry name" value="GpW_sf"/>
</dbReference>
<protein>
    <submittedName>
        <fullName evidence="1">Uncharacterized protein</fullName>
    </submittedName>
</protein>
<evidence type="ECO:0000313" key="1">
    <source>
        <dbReference type="EMBL" id="AZG76312.1"/>
    </source>
</evidence>
<name>A0A3G8M587_9HYPH</name>
<gene>
    <name evidence="1" type="ORF">EHO51_05980</name>
</gene>
<dbReference type="RefSeq" id="WP_124738129.1">
    <property type="nucleotide sequence ID" value="NZ_CP034086.1"/>
</dbReference>
<dbReference type="Gene3D" id="3.30.1580.10">
    <property type="entry name" value="Head-to-tail joining protein W"/>
    <property type="match status" value="1"/>
</dbReference>
<dbReference type="Pfam" id="PF02831">
    <property type="entry name" value="gpW"/>
    <property type="match status" value="1"/>
</dbReference>
<dbReference type="AlphaFoldDB" id="A0A3G8M587"/>